<evidence type="ECO:0000256" key="1">
    <source>
        <dbReference type="ARBA" id="ARBA00023015"/>
    </source>
</evidence>
<dbReference type="InterPro" id="IPR014757">
    <property type="entry name" value="Tscrpt_reg_IclR_C"/>
</dbReference>
<dbReference type="InterPro" id="IPR029016">
    <property type="entry name" value="GAF-like_dom_sf"/>
</dbReference>
<organism evidence="6 7">
    <name type="scientific">Planosporangium thailandense</name>
    <dbReference type="NCBI Taxonomy" id="765197"/>
    <lineage>
        <taxon>Bacteria</taxon>
        <taxon>Bacillati</taxon>
        <taxon>Actinomycetota</taxon>
        <taxon>Actinomycetes</taxon>
        <taxon>Micromonosporales</taxon>
        <taxon>Micromonosporaceae</taxon>
        <taxon>Planosporangium</taxon>
    </lineage>
</organism>
<dbReference type="SMART" id="SM00346">
    <property type="entry name" value="HTH_ICLR"/>
    <property type="match status" value="1"/>
</dbReference>
<dbReference type="PANTHER" id="PTHR30136:SF24">
    <property type="entry name" value="HTH-TYPE TRANSCRIPTIONAL REPRESSOR ALLR"/>
    <property type="match status" value="1"/>
</dbReference>
<feature type="domain" description="IclR-ED" evidence="5">
    <location>
        <begin position="65"/>
        <end position="241"/>
    </location>
</feature>
<evidence type="ECO:0000256" key="3">
    <source>
        <dbReference type="ARBA" id="ARBA00023163"/>
    </source>
</evidence>
<protein>
    <submittedName>
        <fullName evidence="6">IclR family transcriptional regulator</fullName>
    </submittedName>
</protein>
<dbReference type="SUPFAM" id="SSF55781">
    <property type="entry name" value="GAF domain-like"/>
    <property type="match status" value="1"/>
</dbReference>
<sequence length="245" mass="25295">MSSTSVVRAMRILDLLAHSQKALPLARIVEALDIPKSTAYSILRDLAAEGFVEIHEPAAYAIGLKAFEVGAAHLRTTGIVGVVAAELARLTRALNITSHYAVLDGPDAVYLCKQDPPGLAIQLASSVGARLPARSTAVGKSCLAWLDAEEVAQHVAGDGARRVGVPPALAADLEKVRGQGYSTDDGDTAAGIRCVAAPVFDLSGPRGAIGVSYLRGTDTPLDTIITEVKGAAARATSLLGGRPTP</sequence>
<dbReference type="Proteomes" id="UP000722989">
    <property type="component" value="Unassembled WGS sequence"/>
</dbReference>
<dbReference type="InterPro" id="IPR036388">
    <property type="entry name" value="WH-like_DNA-bd_sf"/>
</dbReference>
<evidence type="ECO:0000313" key="6">
    <source>
        <dbReference type="EMBL" id="NJC71378.1"/>
    </source>
</evidence>
<reference evidence="6 7" key="1">
    <citation type="submission" date="2020-03" db="EMBL/GenBank/DDBJ databases">
        <title>WGS of the type strain of Planosporangium spp.</title>
        <authorList>
            <person name="Thawai C."/>
        </authorList>
    </citation>
    <scope>NUCLEOTIDE SEQUENCE [LARGE SCALE GENOMIC DNA]</scope>
    <source>
        <strain evidence="6 7">TBRC 5610</strain>
    </source>
</reference>
<dbReference type="Pfam" id="PF01614">
    <property type="entry name" value="IclR_C"/>
    <property type="match status" value="1"/>
</dbReference>
<gene>
    <name evidence="6" type="ORF">HC031_16880</name>
</gene>
<evidence type="ECO:0000313" key="7">
    <source>
        <dbReference type="Proteomes" id="UP000722989"/>
    </source>
</evidence>
<dbReference type="InterPro" id="IPR050707">
    <property type="entry name" value="HTH_MetabolicPath_Reg"/>
</dbReference>
<accession>A0ABX0Y1T3</accession>
<dbReference type="RefSeq" id="WP_167926282.1">
    <property type="nucleotide sequence ID" value="NZ_JAATVY010000011.1"/>
</dbReference>
<dbReference type="Gene3D" id="3.30.450.40">
    <property type="match status" value="1"/>
</dbReference>
<dbReference type="InterPro" id="IPR005471">
    <property type="entry name" value="Tscrpt_reg_IclR_N"/>
</dbReference>
<keyword evidence="2" id="KW-0238">DNA-binding</keyword>
<keyword evidence="7" id="KW-1185">Reference proteome</keyword>
<dbReference type="EMBL" id="JAATVY010000011">
    <property type="protein sequence ID" value="NJC71378.1"/>
    <property type="molecule type" value="Genomic_DNA"/>
</dbReference>
<dbReference type="SUPFAM" id="SSF46785">
    <property type="entry name" value="Winged helix' DNA-binding domain"/>
    <property type="match status" value="1"/>
</dbReference>
<proteinExistence type="predicted"/>
<dbReference type="InterPro" id="IPR036390">
    <property type="entry name" value="WH_DNA-bd_sf"/>
</dbReference>
<keyword evidence="3" id="KW-0804">Transcription</keyword>
<dbReference type="PROSITE" id="PS51078">
    <property type="entry name" value="ICLR_ED"/>
    <property type="match status" value="1"/>
</dbReference>
<evidence type="ECO:0000259" key="4">
    <source>
        <dbReference type="PROSITE" id="PS51077"/>
    </source>
</evidence>
<evidence type="ECO:0000259" key="5">
    <source>
        <dbReference type="PROSITE" id="PS51078"/>
    </source>
</evidence>
<dbReference type="Pfam" id="PF09339">
    <property type="entry name" value="HTH_IclR"/>
    <property type="match status" value="1"/>
</dbReference>
<keyword evidence="1" id="KW-0805">Transcription regulation</keyword>
<feature type="domain" description="HTH iclR-type" evidence="4">
    <location>
        <begin position="3"/>
        <end position="64"/>
    </location>
</feature>
<comment type="caution">
    <text evidence="6">The sequence shown here is derived from an EMBL/GenBank/DDBJ whole genome shotgun (WGS) entry which is preliminary data.</text>
</comment>
<dbReference type="PROSITE" id="PS51077">
    <property type="entry name" value="HTH_ICLR"/>
    <property type="match status" value="1"/>
</dbReference>
<name>A0ABX0Y1T3_9ACTN</name>
<evidence type="ECO:0000256" key="2">
    <source>
        <dbReference type="ARBA" id="ARBA00023125"/>
    </source>
</evidence>
<dbReference type="Gene3D" id="1.10.10.10">
    <property type="entry name" value="Winged helix-like DNA-binding domain superfamily/Winged helix DNA-binding domain"/>
    <property type="match status" value="1"/>
</dbReference>
<dbReference type="PANTHER" id="PTHR30136">
    <property type="entry name" value="HELIX-TURN-HELIX TRANSCRIPTIONAL REGULATOR, ICLR FAMILY"/>
    <property type="match status" value="1"/>
</dbReference>